<gene>
    <name evidence="2" type="ORF">Vretifemale_898</name>
</gene>
<evidence type="ECO:0000313" key="3">
    <source>
        <dbReference type="Proteomes" id="UP000747110"/>
    </source>
</evidence>
<evidence type="ECO:0000256" key="1">
    <source>
        <dbReference type="SAM" id="MobiDB-lite"/>
    </source>
</evidence>
<evidence type="ECO:0000313" key="2">
    <source>
        <dbReference type="EMBL" id="GIL70066.1"/>
    </source>
</evidence>
<dbReference type="OrthoDB" id="186625at2759"/>
<name>A0A8J4C289_9CHLO</name>
<reference evidence="2" key="1">
    <citation type="journal article" date="2021" name="Proc. Natl. Acad. Sci. U.S.A.">
        <title>Three genomes in the algal genus Volvox reveal the fate of a haploid sex-determining region after a transition to homothallism.</title>
        <authorList>
            <person name="Yamamoto K."/>
            <person name="Hamaji T."/>
            <person name="Kawai-Toyooka H."/>
            <person name="Matsuzaki R."/>
            <person name="Takahashi F."/>
            <person name="Nishimura Y."/>
            <person name="Kawachi M."/>
            <person name="Noguchi H."/>
            <person name="Minakuchi Y."/>
            <person name="Umen J.G."/>
            <person name="Toyoda A."/>
            <person name="Nozaki H."/>
        </authorList>
    </citation>
    <scope>NUCLEOTIDE SEQUENCE</scope>
    <source>
        <strain evidence="2">NIES-3786</strain>
    </source>
</reference>
<dbReference type="InterPro" id="IPR018490">
    <property type="entry name" value="cNMP-bd_dom_sf"/>
</dbReference>
<proteinExistence type="predicted"/>
<dbReference type="EMBL" id="BNCP01000002">
    <property type="protein sequence ID" value="GIL70066.1"/>
    <property type="molecule type" value="Genomic_DNA"/>
</dbReference>
<feature type="region of interest" description="Disordered" evidence="1">
    <location>
        <begin position="117"/>
        <end position="146"/>
    </location>
</feature>
<feature type="non-terminal residue" evidence="2">
    <location>
        <position position="287"/>
    </location>
</feature>
<protein>
    <recommendedName>
        <fullName evidence="4">Cyclic nucleotide-binding domain-containing protein</fullName>
    </recommendedName>
</protein>
<organism evidence="2 3">
    <name type="scientific">Volvox reticuliferus</name>
    <dbReference type="NCBI Taxonomy" id="1737510"/>
    <lineage>
        <taxon>Eukaryota</taxon>
        <taxon>Viridiplantae</taxon>
        <taxon>Chlorophyta</taxon>
        <taxon>core chlorophytes</taxon>
        <taxon>Chlorophyceae</taxon>
        <taxon>CS clade</taxon>
        <taxon>Chlamydomonadales</taxon>
        <taxon>Volvocaceae</taxon>
        <taxon>Volvox</taxon>
    </lineage>
</organism>
<dbReference type="AlphaFoldDB" id="A0A8J4C289"/>
<sequence length="287" mass="30353">SSSILVETLKRTDFRRLAYAMRRRTVPMSTPVHEQGRPPTSVDLILEGHCKLVVRVACANPSSTSITTAAAAAAATASTAAAATNADTLTSSTTIFTSTSTSTSTSIPNRSNASYSTQLLQAPRQPQQQPEEPHSGPTDPADPNEQVFTIPALGPIYGGAAVLMVRDGKHPHLTRAGRKKRLELAVLGPGDMCSEAGILGEERQPHSCIVTSSAGLVTLSLSLRDLRKLVHPADLTALRECCRTRAAQRESRLAVATSVANLSPAEVVRHFSLRKRLSGLSTAATAS</sequence>
<dbReference type="Gene3D" id="2.60.120.10">
    <property type="entry name" value="Jelly Rolls"/>
    <property type="match status" value="1"/>
</dbReference>
<feature type="compositionally biased region" description="Low complexity" evidence="1">
    <location>
        <begin position="118"/>
        <end position="130"/>
    </location>
</feature>
<dbReference type="SUPFAM" id="SSF51206">
    <property type="entry name" value="cAMP-binding domain-like"/>
    <property type="match status" value="1"/>
</dbReference>
<feature type="non-terminal residue" evidence="2">
    <location>
        <position position="1"/>
    </location>
</feature>
<accession>A0A8J4C289</accession>
<dbReference type="Proteomes" id="UP000747110">
    <property type="component" value="Unassembled WGS sequence"/>
</dbReference>
<dbReference type="InterPro" id="IPR014710">
    <property type="entry name" value="RmlC-like_jellyroll"/>
</dbReference>
<keyword evidence="3" id="KW-1185">Reference proteome</keyword>
<comment type="caution">
    <text evidence="2">The sequence shown here is derived from an EMBL/GenBank/DDBJ whole genome shotgun (WGS) entry which is preliminary data.</text>
</comment>
<evidence type="ECO:0008006" key="4">
    <source>
        <dbReference type="Google" id="ProtNLM"/>
    </source>
</evidence>